<dbReference type="EMBL" id="JBBMFI010000017">
    <property type="protein sequence ID" value="MEQ2565743.1"/>
    <property type="molecule type" value="Genomic_DNA"/>
</dbReference>
<feature type="transmembrane region" description="Helical" evidence="6">
    <location>
        <begin position="12"/>
        <end position="31"/>
    </location>
</feature>
<name>A0ABV1HTV7_9FIRM</name>
<dbReference type="InterPro" id="IPR050833">
    <property type="entry name" value="Poly_Biosynth_Transport"/>
</dbReference>
<feature type="transmembrane region" description="Helical" evidence="6">
    <location>
        <begin position="91"/>
        <end position="114"/>
    </location>
</feature>
<organism evidence="7 8">
    <name type="scientific">Ruminococcoides intestinihominis</name>
    <dbReference type="NCBI Taxonomy" id="3133161"/>
    <lineage>
        <taxon>Bacteria</taxon>
        <taxon>Bacillati</taxon>
        <taxon>Bacillota</taxon>
        <taxon>Clostridia</taxon>
        <taxon>Eubacteriales</taxon>
        <taxon>Oscillospiraceae</taxon>
        <taxon>Ruminococcoides</taxon>
    </lineage>
</organism>
<reference evidence="7 8" key="1">
    <citation type="submission" date="2024-03" db="EMBL/GenBank/DDBJ databases">
        <title>Human intestinal bacterial collection.</title>
        <authorList>
            <person name="Pauvert C."/>
            <person name="Hitch T.C.A."/>
            <person name="Clavel T."/>
        </authorList>
    </citation>
    <scope>NUCLEOTIDE SEQUENCE [LARGE SCALE GENOMIC DNA]</scope>
    <source>
        <strain evidence="7 8">CLA-AP-H18</strain>
    </source>
</reference>
<feature type="transmembrane region" description="Helical" evidence="6">
    <location>
        <begin position="51"/>
        <end position="70"/>
    </location>
</feature>
<dbReference type="Proteomes" id="UP001478133">
    <property type="component" value="Unassembled WGS sequence"/>
</dbReference>
<keyword evidence="5 6" id="KW-0472">Membrane</keyword>
<dbReference type="RefSeq" id="WP_367286443.1">
    <property type="nucleotide sequence ID" value="NZ_JBBMEY010000018.1"/>
</dbReference>
<feature type="transmembrane region" description="Helical" evidence="6">
    <location>
        <begin position="409"/>
        <end position="427"/>
    </location>
</feature>
<evidence type="ECO:0000256" key="4">
    <source>
        <dbReference type="ARBA" id="ARBA00022989"/>
    </source>
</evidence>
<proteinExistence type="predicted"/>
<dbReference type="InterPro" id="IPR002797">
    <property type="entry name" value="Polysacc_synth"/>
</dbReference>
<evidence type="ECO:0000313" key="8">
    <source>
        <dbReference type="Proteomes" id="UP001478133"/>
    </source>
</evidence>
<feature type="transmembrane region" description="Helical" evidence="6">
    <location>
        <begin position="348"/>
        <end position="370"/>
    </location>
</feature>
<feature type="transmembrane region" description="Helical" evidence="6">
    <location>
        <begin position="439"/>
        <end position="463"/>
    </location>
</feature>
<sequence length="511" mass="56706">MSGKNNQLRIGAVMSYINMALGTIIPMFYTPLMLNLLGQDEYGLFKLANSATSYLSLISFGLGSALVRYYTKFRAEGDKDGEENMYGLFNIIFFIIACVTIVVGVAISFLSGYIYKGSLKNDDILLKMQILVVILTFSTAISFLSSPCTSVVTSHEKFVFLQILNIISTVIAPLINLLVLVLGFASIGLAVAGLVINIVTRIVYMIYVKKVLSIKPRYDNLPKYLIKELLSFSMWIFIMNIIDKLYSTTDTLIIGYIPSLATVGVAVYSVGVTFQGMIQSFSSGLTGVITPKINMMVFSNTSSSELTNTMIRIGRLQCYIVSLVASGFIAFGQDFINLWVGSGYSEAYCVAISVTIPVCIPLVQNVALNIIIAQNKLKFRTIVFAGIAIANVIGTVLCVNAFGIVGASVVTGCTYVLGQGLIMNWYYWKKIKLDIPKFWKNVGPMFIFPAILCICFIILFRFITINSWALLFIFIGIYAVLFCLFNWIFVMNKYEKDIFLGPIKKIISRKK</sequence>
<evidence type="ECO:0000256" key="2">
    <source>
        <dbReference type="ARBA" id="ARBA00022475"/>
    </source>
</evidence>
<feature type="transmembrane region" description="Helical" evidence="6">
    <location>
        <begin position="126"/>
        <end position="146"/>
    </location>
</feature>
<keyword evidence="8" id="KW-1185">Reference proteome</keyword>
<evidence type="ECO:0000256" key="6">
    <source>
        <dbReference type="SAM" id="Phobius"/>
    </source>
</evidence>
<feature type="transmembrane region" description="Helical" evidence="6">
    <location>
        <begin position="382"/>
        <end position="403"/>
    </location>
</feature>
<keyword evidence="3 6" id="KW-0812">Transmembrane</keyword>
<comment type="subcellular location">
    <subcellularLocation>
        <location evidence="1">Cell membrane</location>
        <topology evidence="1">Multi-pass membrane protein</topology>
    </subcellularLocation>
</comment>
<comment type="caution">
    <text evidence="7">The sequence shown here is derived from an EMBL/GenBank/DDBJ whole genome shotgun (WGS) entry which is preliminary data.</text>
</comment>
<feature type="transmembrane region" description="Helical" evidence="6">
    <location>
        <begin position="253"/>
        <end position="274"/>
    </location>
</feature>
<dbReference type="PANTHER" id="PTHR30250">
    <property type="entry name" value="PST FAMILY PREDICTED COLANIC ACID TRANSPORTER"/>
    <property type="match status" value="1"/>
</dbReference>
<feature type="transmembrane region" description="Helical" evidence="6">
    <location>
        <begin position="187"/>
        <end position="208"/>
    </location>
</feature>
<keyword evidence="2" id="KW-1003">Cell membrane</keyword>
<feature type="transmembrane region" description="Helical" evidence="6">
    <location>
        <begin position="316"/>
        <end position="336"/>
    </location>
</feature>
<gene>
    <name evidence="7" type="ORF">ABFO16_05780</name>
</gene>
<evidence type="ECO:0000256" key="5">
    <source>
        <dbReference type="ARBA" id="ARBA00023136"/>
    </source>
</evidence>
<keyword evidence="4 6" id="KW-1133">Transmembrane helix</keyword>
<dbReference type="Pfam" id="PF01943">
    <property type="entry name" value="Polysacc_synt"/>
    <property type="match status" value="1"/>
</dbReference>
<accession>A0ABV1HTV7</accession>
<feature type="transmembrane region" description="Helical" evidence="6">
    <location>
        <begin position="158"/>
        <end position="181"/>
    </location>
</feature>
<dbReference type="PANTHER" id="PTHR30250:SF26">
    <property type="entry name" value="PSMA PROTEIN"/>
    <property type="match status" value="1"/>
</dbReference>
<protein>
    <submittedName>
        <fullName evidence="7">Oligosaccharide flippase family protein</fullName>
    </submittedName>
</protein>
<feature type="transmembrane region" description="Helical" evidence="6">
    <location>
        <begin position="229"/>
        <end position="247"/>
    </location>
</feature>
<evidence type="ECO:0000256" key="1">
    <source>
        <dbReference type="ARBA" id="ARBA00004651"/>
    </source>
</evidence>
<evidence type="ECO:0000313" key="7">
    <source>
        <dbReference type="EMBL" id="MEQ2565743.1"/>
    </source>
</evidence>
<evidence type="ECO:0000256" key="3">
    <source>
        <dbReference type="ARBA" id="ARBA00022692"/>
    </source>
</evidence>
<feature type="transmembrane region" description="Helical" evidence="6">
    <location>
        <begin position="469"/>
        <end position="490"/>
    </location>
</feature>